<dbReference type="CDD" id="cd17877">
    <property type="entry name" value="NP_MTAN-like"/>
    <property type="match status" value="1"/>
</dbReference>
<accession>A3ZZL2</accession>
<dbReference type="RefSeq" id="WP_002651128.1">
    <property type="nucleotide sequence ID" value="NZ_CH672376.1"/>
</dbReference>
<reference evidence="2 3" key="1">
    <citation type="submission" date="2006-02" db="EMBL/GenBank/DDBJ databases">
        <authorList>
            <person name="Amann R."/>
            <person name="Ferriera S."/>
            <person name="Johnson J."/>
            <person name="Kravitz S."/>
            <person name="Halpern A."/>
            <person name="Remington K."/>
            <person name="Beeson K."/>
            <person name="Tran B."/>
            <person name="Rogers Y.-H."/>
            <person name="Friedman R."/>
            <person name="Venter J.C."/>
        </authorList>
    </citation>
    <scope>NUCLEOTIDE SEQUENCE [LARGE SCALE GENOMIC DNA]</scope>
    <source>
        <strain evidence="2 3">DSM 3645</strain>
    </source>
</reference>
<name>A3ZZL2_9BACT</name>
<dbReference type="GO" id="GO:0008930">
    <property type="term" value="F:methylthioadenosine nucleosidase activity"/>
    <property type="evidence" value="ECO:0007669"/>
    <property type="project" value="TreeGrafter"/>
</dbReference>
<dbReference type="HOGENOM" id="CLU_031248_4_1_0"/>
<dbReference type="Pfam" id="PF01048">
    <property type="entry name" value="PNP_UDP_1"/>
    <property type="match status" value="1"/>
</dbReference>
<evidence type="ECO:0000313" key="3">
    <source>
        <dbReference type="Proteomes" id="UP000004358"/>
    </source>
</evidence>
<gene>
    <name evidence="2" type="ORF">DSM3645_16150</name>
</gene>
<evidence type="ECO:0000259" key="1">
    <source>
        <dbReference type="Pfam" id="PF01048"/>
    </source>
</evidence>
<comment type="caution">
    <text evidence="2">The sequence shown here is derived from an EMBL/GenBank/DDBJ whole genome shotgun (WGS) entry which is preliminary data.</text>
</comment>
<dbReference type="SUPFAM" id="SSF53167">
    <property type="entry name" value="Purine and uridine phosphorylases"/>
    <property type="match status" value="1"/>
</dbReference>
<dbReference type="EMBL" id="AANZ01000025">
    <property type="protein sequence ID" value="EAQ77996.1"/>
    <property type="molecule type" value="Genomic_DNA"/>
</dbReference>
<dbReference type="AlphaFoldDB" id="A3ZZL2"/>
<dbReference type="eggNOG" id="COG0775">
    <property type="taxonomic scope" value="Bacteria"/>
</dbReference>
<feature type="domain" description="Nucleoside phosphorylase" evidence="1">
    <location>
        <begin position="58"/>
        <end position="236"/>
    </location>
</feature>
<dbReference type="GO" id="GO:0009116">
    <property type="term" value="P:nucleoside metabolic process"/>
    <property type="evidence" value="ECO:0007669"/>
    <property type="project" value="InterPro"/>
</dbReference>
<dbReference type="Gene3D" id="3.40.50.1580">
    <property type="entry name" value="Nucleoside phosphorylase domain"/>
    <property type="match status" value="1"/>
</dbReference>
<dbReference type="PANTHER" id="PTHR46832:SF1">
    <property type="entry name" value="5'-METHYLTHIOADENOSINE_S-ADENOSYLHOMOCYSTEINE NUCLEOSIDASE"/>
    <property type="match status" value="1"/>
</dbReference>
<protein>
    <submittedName>
        <fullName evidence="2">Pfs protein</fullName>
    </submittedName>
</protein>
<sequence>MLLRWLVGNWVQNQGRGLIQEKLKAHVAGEGEPIHAPETLEVACFFALGIESGGLYDLLETPETIQHPDFVEHLGLLDGRLIALVETGVGGKKARRTTEQYIALRKPQWIVSCGFAGGLAEPVKKGQVVMANAVVRAEREELVIPFSMTAEQAASQPGLHVGRLLTVDKIVRTPDQKRQLGDLHGAIAVDMETYATADACVAQKTRFLSVRVITDAVDDELPKNLERLVEQNSTAKMIGAAAAAIINRPSSVQDMWRLRETAMKASDRLARFLQGVVPQLK</sequence>
<dbReference type="InterPro" id="IPR035994">
    <property type="entry name" value="Nucleoside_phosphorylase_sf"/>
</dbReference>
<evidence type="ECO:0000313" key="2">
    <source>
        <dbReference type="EMBL" id="EAQ77996.1"/>
    </source>
</evidence>
<dbReference type="InterPro" id="IPR000845">
    <property type="entry name" value="Nucleoside_phosphorylase_d"/>
</dbReference>
<proteinExistence type="predicted"/>
<dbReference type="GO" id="GO:0005829">
    <property type="term" value="C:cytosol"/>
    <property type="evidence" value="ECO:0007669"/>
    <property type="project" value="TreeGrafter"/>
</dbReference>
<dbReference type="GO" id="GO:0019284">
    <property type="term" value="P:L-methionine salvage from S-adenosylmethionine"/>
    <property type="evidence" value="ECO:0007669"/>
    <property type="project" value="TreeGrafter"/>
</dbReference>
<organism evidence="2 3">
    <name type="scientific">Blastopirellula marina DSM 3645</name>
    <dbReference type="NCBI Taxonomy" id="314230"/>
    <lineage>
        <taxon>Bacteria</taxon>
        <taxon>Pseudomonadati</taxon>
        <taxon>Planctomycetota</taxon>
        <taxon>Planctomycetia</taxon>
        <taxon>Pirellulales</taxon>
        <taxon>Pirellulaceae</taxon>
        <taxon>Blastopirellula</taxon>
    </lineage>
</organism>
<dbReference type="STRING" id="314230.DSM3645_16150"/>
<dbReference type="GO" id="GO:0008782">
    <property type="term" value="F:adenosylhomocysteine nucleosidase activity"/>
    <property type="evidence" value="ECO:0007669"/>
    <property type="project" value="TreeGrafter"/>
</dbReference>
<dbReference type="PANTHER" id="PTHR46832">
    <property type="entry name" value="5'-METHYLTHIOADENOSINE/S-ADENOSYLHOMOCYSTEINE NUCLEOSIDASE"/>
    <property type="match status" value="1"/>
</dbReference>
<dbReference type="Proteomes" id="UP000004358">
    <property type="component" value="Unassembled WGS sequence"/>
</dbReference>